<feature type="signal peptide" evidence="5">
    <location>
        <begin position="1"/>
        <end position="24"/>
    </location>
</feature>
<feature type="compositionally biased region" description="Low complexity" evidence="3">
    <location>
        <begin position="29"/>
        <end position="45"/>
    </location>
</feature>
<evidence type="ECO:0000256" key="3">
    <source>
        <dbReference type="SAM" id="MobiDB-lite"/>
    </source>
</evidence>
<evidence type="ECO:0000256" key="5">
    <source>
        <dbReference type="SAM" id="SignalP"/>
    </source>
</evidence>
<feature type="domain" description="Fibronectin type-III" evidence="6">
    <location>
        <begin position="313"/>
        <end position="404"/>
    </location>
</feature>
<feature type="compositionally biased region" description="Low complexity" evidence="3">
    <location>
        <begin position="120"/>
        <end position="142"/>
    </location>
</feature>
<feature type="domain" description="Fibronectin type-III" evidence="6">
    <location>
        <begin position="408"/>
        <end position="503"/>
    </location>
</feature>
<feature type="chain" id="PRO_5046909028" evidence="5">
    <location>
        <begin position="25"/>
        <end position="960"/>
    </location>
</feature>
<dbReference type="SMART" id="SM00060">
    <property type="entry name" value="FN3"/>
    <property type="match status" value="5"/>
</dbReference>
<dbReference type="Gene3D" id="2.60.40.230">
    <property type="entry name" value="Neocarzinostatin-like"/>
    <property type="match status" value="1"/>
</dbReference>
<dbReference type="PROSITE" id="PS50853">
    <property type="entry name" value="FN3"/>
    <property type="match status" value="5"/>
</dbReference>
<keyword evidence="2" id="KW-0119">Carbohydrate metabolism</keyword>
<dbReference type="Pfam" id="PF00041">
    <property type="entry name" value="fn3"/>
    <property type="match status" value="4"/>
</dbReference>
<keyword evidence="1" id="KW-0326">Glycosidase</keyword>
<keyword evidence="2" id="KW-0624">Polysaccharide degradation</keyword>
<evidence type="ECO:0000313" key="7">
    <source>
        <dbReference type="EMBL" id="MFB9446470.1"/>
    </source>
</evidence>
<feature type="compositionally biased region" description="Low complexity" evidence="3">
    <location>
        <begin position="150"/>
        <end position="161"/>
    </location>
</feature>
<feature type="compositionally biased region" description="Low complexity" evidence="3">
    <location>
        <begin position="207"/>
        <end position="223"/>
    </location>
</feature>
<feature type="region of interest" description="Disordered" evidence="3">
    <location>
        <begin position="265"/>
        <end position="290"/>
    </location>
</feature>
<dbReference type="SUPFAM" id="SSF49265">
    <property type="entry name" value="Fibronectin type III"/>
    <property type="match status" value="4"/>
</dbReference>
<name>A0ABV5MC86_9ACTN</name>
<comment type="caution">
    <text evidence="7">The sequence shown here is derived from an EMBL/GenBank/DDBJ whole genome shotgun (WGS) entry which is preliminary data.</text>
</comment>
<dbReference type="PANTHER" id="PTHR46957:SF3">
    <property type="entry name" value="CYTOKINE RECEPTOR"/>
    <property type="match status" value="1"/>
</dbReference>
<dbReference type="InterPro" id="IPR003961">
    <property type="entry name" value="FN3_dom"/>
</dbReference>
<feature type="region of interest" description="Disordered" evidence="3">
    <location>
        <begin position="482"/>
        <end position="506"/>
    </location>
</feature>
<evidence type="ECO:0000256" key="1">
    <source>
        <dbReference type="ARBA" id="ARBA00023295"/>
    </source>
</evidence>
<feature type="compositionally biased region" description="Polar residues" evidence="3">
    <location>
        <begin position="46"/>
        <end position="57"/>
    </location>
</feature>
<sequence>MKAGLAALSASVVVFGSAAGPAFAAMANGSGSPGPAGQAEPAAGSTARSGASPSAESTADPAAAKAKTGGWGRQNTEADSNGGWGGHRAHPSHPGASTQPGASPSPTHAPADATGAPPSGRAADTTGGADDKAATTGATAGARGDDRTGARPSPTGSHAPAASPPPATDATAGHGPYMDYVPDDDPSAGPGTGRDSTAAGRDDGAARMRAWAQAQGRAAASGRPYANPDTDVLGTDKRGAGRDTDARRAIPSVIAGLLAATAGGAPGPAGDGTGTAAATTDTDGDGGAAGADALVPGVSAPSAAATAEAIPEAPSNVSAQALSSGIRVSWTHSGTNVDHYAAMAQESGGGTAGICLGGDASTTTCDIVNGLTMGTAYTVKVVAYGSADDSEPSPAATSGTVVPGPPAAPSAVHATGQTATSLLVSWTAPSTPSSGIAHYVVVSDQDPSKGCTTTDATTLHCVAGSLDPATAYSFTVQAVGNGQAGDSSPSGSSDPVTPGAPDAPTGVMAVPAGPNTLRVSWTAPAAARGGIAQYVVKSVEDPNKMCDTSDGGSTYCEIDHLVAGGTGYTFRVQAKGMNSSGDSAWSAASSPAVVSGPPDAPTGVAVTPDDGALMVHWTAPVNHGAGIDGYLVWTAEDHALTCGPVAATEDHCTITGLTNGTAYTVQVQAQGTGNSGDSTWAAAAAATPSKAPATPAAVMATARTEAIWVGWTAGDPGSGVAKFRATATALEETKTCEAAAAEAGCAILGLTAGTQYTVAVQALGKYGRDSAWSQTATATPMALTIPADVPPSAGHVDSSSGTDVAPGEQITLSGTGYAPHTTITVAIYSAPTTLTTTTTDGSGAFSIAVTVPAGFTGPHTLVASGVDGNGTPRYLTLGVDVATAHAVQPPAAAPVGDHGVTTGGVSASGEMSGSLAVTGDPISSIALLGLCLLLAGFAFTTLARLRFHAAGSDETASGPA</sequence>
<accession>A0ABV5MC86</accession>
<keyword evidence="4" id="KW-0472">Membrane</keyword>
<evidence type="ECO:0000256" key="2">
    <source>
        <dbReference type="ARBA" id="ARBA00023326"/>
    </source>
</evidence>
<feature type="region of interest" description="Disordered" evidence="3">
    <location>
        <begin position="388"/>
        <end position="414"/>
    </location>
</feature>
<dbReference type="PANTHER" id="PTHR46957">
    <property type="entry name" value="CYTOKINE RECEPTOR"/>
    <property type="match status" value="1"/>
</dbReference>
<organism evidence="7 8">
    <name type="scientific">Dactylosporangium vinaceum</name>
    <dbReference type="NCBI Taxonomy" id="53362"/>
    <lineage>
        <taxon>Bacteria</taxon>
        <taxon>Bacillati</taxon>
        <taxon>Actinomycetota</taxon>
        <taxon>Actinomycetes</taxon>
        <taxon>Micromonosporales</taxon>
        <taxon>Micromonosporaceae</taxon>
        <taxon>Dactylosporangium</taxon>
    </lineage>
</organism>
<keyword evidence="4" id="KW-1133">Transmembrane helix</keyword>
<gene>
    <name evidence="7" type="ORF">ACFFTR_25575</name>
</gene>
<dbReference type="InterPro" id="IPR036116">
    <property type="entry name" value="FN3_sf"/>
</dbReference>
<keyword evidence="4" id="KW-0812">Transmembrane</keyword>
<keyword evidence="1" id="KW-0378">Hydrolase</keyword>
<dbReference type="EMBL" id="JBHMCA010000047">
    <property type="protein sequence ID" value="MFB9446470.1"/>
    <property type="molecule type" value="Genomic_DNA"/>
</dbReference>
<dbReference type="SUPFAM" id="SSF49319">
    <property type="entry name" value="Actinoxanthin-like"/>
    <property type="match status" value="1"/>
</dbReference>
<feature type="domain" description="Fibronectin type-III" evidence="6">
    <location>
        <begin position="504"/>
        <end position="596"/>
    </location>
</feature>
<dbReference type="CDD" id="cd00063">
    <property type="entry name" value="FN3"/>
    <property type="match status" value="4"/>
</dbReference>
<feature type="region of interest" description="Disordered" evidence="3">
    <location>
        <begin position="29"/>
        <end position="245"/>
    </location>
</feature>
<evidence type="ECO:0000313" key="8">
    <source>
        <dbReference type="Proteomes" id="UP001589608"/>
    </source>
</evidence>
<dbReference type="Proteomes" id="UP001589608">
    <property type="component" value="Unassembled WGS sequence"/>
</dbReference>
<evidence type="ECO:0000259" key="6">
    <source>
        <dbReference type="PROSITE" id="PS50853"/>
    </source>
</evidence>
<feature type="compositionally biased region" description="Polar residues" evidence="3">
    <location>
        <begin position="95"/>
        <end position="106"/>
    </location>
</feature>
<reference evidence="7 8" key="1">
    <citation type="submission" date="2024-09" db="EMBL/GenBank/DDBJ databases">
        <authorList>
            <person name="Sun Q."/>
            <person name="Mori K."/>
        </authorList>
    </citation>
    <scope>NUCLEOTIDE SEQUENCE [LARGE SCALE GENOMIC DNA]</scope>
    <source>
        <strain evidence="7 8">JCM 3307</strain>
    </source>
</reference>
<keyword evidence="5" id="KW-0732">Signal</keyword>
<feature type="compositionally biased region" description="Basic and acidic residues" evidence="3">
    <location>
        <begin position="234"/>
        <end position="245"/>
    </location>
</feature>
<dbReference type="InterPro" id="IPR050713">
    <property type="entry name" value="RTP_Phos/Ushers"/>
</dbReference>
<feature type="domain" description="Fibronectin type-III" evidence="6">
    <location>
        <begin position="597"/>
        <end position="692"/>
    </location>
</feature>
<dbReference type="InterPro" id="IPR027273">
    <property type="entry name" value="Neocarzinostatin-like"/>
</dbReference>
<protein>
    <submittedName>
        <fullName evidence="7">Fibronectin type III domain-containing protein</fullName>
    </submittedName>
</protein>
<feature type="transmembrane region" description="Helical" evidence="4">
    <location>
        <begin position="922"/>
        <end position="943"/>
    </location>
</feature>
<proteinExistence type="predicted"/>
<dbReference type="Gene3D" id="2.60.40.10">
    <property type="entry name" value="Immunoglobulins"/>
    <property type="match status" value="5"/>
</dbReference>
<feature type="domain" description="Fibronectin type-III" evidence="6">
    <location>
        <begin position="694"/>
        <end position="787"/>
    </location>
</feature>
<dbReference type="RefSeq" id="WP_223092190.1">
    <property type="nucleotide sequence ID" value="NZ_CP061913.1"/>
</dbReference>
<feature type="compositionally biased region" description="Low complexity" evidence="3">
    <location>
        <begin position="485"/>
        <end position="495"/>
    </location>
</feature>
<keyword evidence="8" id="KW-1185">Reference proteome</keyword>
<evidence type="ECO:0000256" key="4">
    <source>
        <dbReference type="SAM" id="Phobius"/>
    </source>
</evidence>
<dbReference type="InterPro" id="IPR013783">
    <property type="entry name" value="Ig-like_fold"/>
</dbReference>